<dbReference type="InterPro" id="IPR052432">
    <property type="entry name" value="PITP/CRAL-TRIO"/>
</dbReference>
<comment type="caution">
    <text evidence="3">The sequence shown here is derived from an EMBL/GenBank/DDBJ whole genome shotgun (WGS) entry which is preliminary data.</text>
</comment>
<dbReference type="PROSITE" id="PS50191">
    <property type="entry name" value="CRAL_TRIO"/>
    <property type="match status" value="1"/>
</dbReference>
<dbReference type="Pfam" id="PF03765">
    <property type="entry name" value="CRAL_TRIO_N"/>
    <property type="match status" value="1"/>
</dbReference>
<reference evidence="3" key="1">
    <citation type="journal article" date="2023" name="PhytoFront">
        <title>Draft Genome Resources of Seven Strains of Tilletia horrida, Causal Agent of Kernel Smut of Rice.</title>
        <authorList>
            <person name="Khanal S."/>
            <person name="Antony Babu S."/>
            <person name="Zhou X.G."/>
        </authorList>
    </citation>
    <scope>NUCLEOTIDE SEQUENCE</scope>
    <source>
        <strain evidence="3">TX3</strain>
    </source>
</reference>
<evidence type="ECO:0000256" key="1">
    <source>
        <dbReference type="SAM" id="MobiDB-lite"/>
    </source>
</evidence>
<dbReference type="InterPro" id="IPR011074">
    <property type="entry name" value="CRAL/TRIO_N_dom"/>
</dbReference>
<dbReference type="InterPro" id="IPR036865">
    <property type="entry name" value="CRAL-TRIO_dom_sf"/>
</dbReference>
<proteinExistence type="predicted"/>
<dbReference type="PANTHER" id="PTHR46590">
    <property type="entry name" value="PHOSPHATIDYLINOSITOL TRANSFER PROTEIN CSR1-RELATED"/>
    <property type="match status" value="1"/>
</dbReference>
<dbReference type="CDD" id="cd00170">
    <property type="entry name" value="SEC14"/>
    <property type="match status" value="1"/>
</dbReference>
<dbReference type="Gene3D" id="3.40.525.10">
    <property type="entry name" value="CRAL-TRIO lipid binding domain"/>
    <property type="match status" value="1"/>
</dbReference>
<accession>A0AAN6GAZ0</accession>
<evidence type="ECO:0000259" key="2">
    <source>
        <dbReference type="PROSITE" id="PS50191"/>
    </source>
</evidence>
<protein>
    <recommendedName>
        <fullName evidence="2">CRAL-TRIO domain-containing protein</fullName>
    </recommendedName>
</protein>
<feature type="domain" description="CRAL-TRIO" evidence="2">
    <location>
        <begin position="166"/>
        <end position="326"/>
    </location>
</feature>
<dbReference type="InterPro" id="IPR036273">
    <property type="entry name" value="CRAL/TRIO_N_dom_sf"/>
</dbReference>
<feature type="compositionally biased region" description="Basic and acidic residues" evidence="1">
    <location>
        <begin position="78"/>
        <end position="87"/>
    </location>
</feature>
<sequence>MPNDHLHENVYEIPEGEFDVPSGYYGNLDEDQLNKLRELWAGFFDVLGRAKGSGAGGGGNLTAEFESDPTKSNIPKGDAAKDAKKAEDERKAMNDLIEEYGADVVRDACWRFTAADAPDTGMLRFLRARKWDVGRALAMLAATLKWRLDTKVDAIAEAGDEGNQKIEKFLDQQSSGKVYAMANSKTLQPIVYIHVKKHFTRGQPGESMQKFILSSLETDRLLMVPPNDKVILIFDMKGFGISNMDFGSILFVLKCLEAYYPESLGFLAIHRAPFIFQGFWAILRPLLDPVVRAKVGFTNKPKDLEDRIPADRLVPIIDGEMLNEFNFIPPEAGENKLHQDEEGRKREKGKYMDLAQQFEDVTREWIKLGQNSQALLEKRMLLSKKLRVQQYAMEPYFRGKSVLHRDGTIDGTARVTWYYKQKDGRTQKHVLGRKYCVATLKREIKEIEDGVPLKEAEARTDKALADKDWVALYGSAEVAREYEGRLRGVAGDPVEKEEKKEEEEAPAAAAHAPAAPTDPAPANGAAAETFHEAPKASARQVREADGEATTLDKIKNKVQDVIPGA</sequence>
<dbReference type="InterPro" id="IPR001251">
    <property type="entry name" value="CRAL-TRIO_dom"/>
</dbReference>
<name>A0AAN6GAZ0_9BASI</name>
<dbReference type="SUPFAM" id="SSF52087">
    <property type="entry name" value="CRAL/TRIO domain"/>
    <property type="match status" value="1"/>
</dbReference>
<feature type="compositionally biased region" description="Basic and acidic residues" evidence="1">
    <location>
        <begin position="529"/>
        <end position="558"/>
    </location>
</feature>
<dbReference type="SUPFAM" id="SSF46938">
    <property type="entry name" value="CRAL/TRIO N-terminal domain"/>
    <property type="match status" value="1"/>
</dbReference>
<gene>
    <name evidence="3" type="ORF">OC842_004833</name>
</gene>
<feature type="region of interest" description="Disordered" evidence="1">
    <location>
        <begin position="54"/>
        <end position="87"/>
    </location>
</feature>
<dbReference type="PANTHER" id="PTHR46590:SF1">
    <property type="entry name" value="PHOSPHATIDYLINOSITOL TRANSFER PROTEIN CSR1"/>
    <property type="match status" value="1"/>
</dbReference>
<dbReference type="Pfam" id="PF00650">
    <property type="entry name" value="CRAL_TRIO"/>
    <property type="match status" value="1"/>
</dbReference>
<dbReference type="AlphaFoldDB" id="A0AAN6GAZ0"/>
<evidence type="ECO:0000313" key="4">
    <source>
        <dbReference type="Proteomes" id="UP001176521"/>
    </source>
</evidence>
<dbReference type="SMART" id="SM01100">
    <property type="entry name" value="CRAL_TRIO_N"/>
    <property type="match status" value="1"/>
</dbReference>
<feature type="compositionally biased region" description="Low complexity" evidence="1">
    <location>
        <begin position="506"/>
        <end position="528"/>
    </location>
</feature>
<dbReference type="EMBL" id="JAPDMQ010000306">
    <property type="protein sequence ID" value="KAK0527582.1"/>
    <property type="molecule type" value="Genomic_DNA"/>
</dbReference>
<feature type="region of interest" description="Disordered" evidence="1">
    <location>
        <begin position="489"/>
        <end position="565"/>
    </location>
</feature>
<organism evidence="3 4">
    <name type="scientific">Tilletia horrida</name>
    <dbReference type="NCBI Taxonomy" id="155126"/>
    <lineage>
        <taxon>Eukaryota</taxon>
        <taxon>Fungi</taxon>
        <taxon>Dikarya</taxon>
        <taxon>Basidiomycota</taxon>
        <taxon>Ustilaginomycotina</taxon>
        <taxon>Exobasidiomycetes</taxon>
        <taxon>Tilletiales</taxon>
        <taxon>Tilletiaceae</taxon>
        <taxon>Tilletia</taxon>
    </lineage>
</organism>
<keyword evidence="4" id="KW-1185">Reference proteome</keyword>
<dbReference type="SMART" id="SM00516">
    <property type="entry name" value="SEC14"/>
    <property type="match status" value="1"/>
</dbReference>
<evidence type="ECO:0000313" key="3">
    <source>
        <dbReference type="EMBL" id="KAK0527582.1"/>
    </source>
</evidence>
<dbReference type="Proteomes" id="UP001176521">
    <property type="component" value="Unassembled WGS sequence"/>
</dbReference>